<reference evidence="2" key="1">
    <citation type="journal article" date="2023" name="Nat. Plants">
        <title>Single-cell RNA sequencing provides a high-resolution roadmap for understanding the multicellular compartmentation of specialized metabolism.</title>
        <authorList>
            <person name="Sun S."/>
            <person name="Shen X."/>
            <person name="Li Y."/>
            <person name="Li Y."/>
            <person name="Wang S."/>
            <person name="Li R."/>
            <person name="Zhang H."/>
            <person name="Shen G."/>
            <person name="Guo B."/>
            <person name="Wei J."/>
            <person name="Xu J."/>
            <person name="St-Pierre B."/>
            <person name="Chen S."/>
            <person name="Sun C."/>
        </authorList>
    </citation>
    <scope>NUCLEOTIDE SEQUENCE [LARGE SCALE GENOMIC DNA]</scope>
</reference>
<gene>
    <name evidence="1" type="ORF">M9H77_18860</name>
</gene>
<evidence type="ECO:0000313" key="1">
    <source>
        <dbReference type="EMBL" id="KAI5669007.1"/>
    </source>
</evidence>
<sequence>MYKLKNINCFIHIEKLVNASNNECFKSLSWGPYKHVTSCHGYFVNEFRFHTQERGLGSLPYNYGVRVKESVDIRRRSSIVDEDENNEDEEEAEWESNEEEEEFELESDSKIWYMGLRKGLTQQRTSLSPAAASIPPGMSTPPIVASISSVTLTPFPQLPYSSQAPMSTPSASPSHVHPTPAPLFKGVVHSHILILLTTDGTGIYGTRFMSVLFGTFGTDWPYYNTRT</sequence>
<keyword evidence="2" id="KW-1185">Reference proteome</keyword>
<organism evidence="1 2">
    <name type="scientific">Catharanthus roseus</name>
    <name type="common">Madagascar periwinkle</name>
    <name type="synonym">Vinca rosea</name>
    <dbReference type="NCBI Taxonomy" id="4058"/>
    <lineage>
        <taxon>Eukaryota</taxon>
        <taxon>Viridiplantae</taxon>
        <taxon>Streptophyta</taxon>
        <taxon>Embryophyta</taxon>
        <taxon>Tracheophyta</taxon>
        <taxon>Spermatophyta</taxon>
        <taxon>Magnoliopsida</taxon>
        <taxon>eudicotyledons</taxon>
        <taxon>Gunneridae</taxon>
        <taxon>Pentapetalae</taxon>
        <taxon>asterids</taxon>
        <taxon>lamiids</taxon>
        <taxon>Gentianales</taxon>
        <taxon>Apocynaceae</taxon>
        <taxon>Rauvolfioideae</taxon>
        <taxon>Vinceae</taxon>
        <taxon>Catharanthinae</taxon>
        <taxon>Catharanthus</taxon>
    </lineage>
</organism>
<comment type="caution">
    <text evidence="1">The sequence shown here is derived from an EMBL/GenBank/DDBJ whole genome shotgun (WGS) entry which is preliminary data.</text>
</comment>
<accession>A0ACC0B8T0</accession>
<dbReference type="Proteomes" id="UP001060085">
    <property type="component" value="Linkage Group LG04"/>
</dbReference>
<dbReference type="EMBL" id="CM044704">
    <property type="protein sequence ID" value="KAI5669007.1"/>
    <property type="molecule type" value="Genomic_DNA"/>
</dbReference>
<name>A0ACC0B8T0_CATRO</name>
<proteinExistence type="predicted"/>
<protein>
    <submittedName>
        <fullName evidence="1">Uncharacterized protein</fullName>
    </submittedName>
</protein>
<evidence type="ECO:0000313" key="2">
    <source>
        <dbReference type="Proteomes" id="UP001060085"/>
    </source>
</evidence>